<evidence type="ECO:0000313" key="3">
    <source>
        <dbReference type="EMBL" id="MDI6103538.1"/>
    </source>
</evidence>
<dbReference type="InterPro" id="IPR016181">
    <property type="entry name" value="Acyl_CoA_acyltransferase"/>
</dbReference>
<keyword evidence="4" id="KW-1185">Reference proteome</keyword>
<feature type="domain" description="N-acetyltransferase" evidence="2">
    <location>
        <begin position="128"/>
        <end position="253"/>
    </location>
</feature>
<protein>
    <submittedName>
        <fullName evidence="3">GNAT family N-acetyltransferase</fullName>
    </submittedName>
</protein>
<dbReference type="Pfam" id="PF08445">
    <property type="entry name" value="FR47"/>
    <property type="match status" value="1"/>
</dbReference>
<accession>A0ABT6WUW7</accession>
<dbReference type="InterPro" id="IPR013653">
    <property type="entry name" value="GCN5-like_dom"/>
</dbReference>
<comment type="caution">
    <text evidence="3">The sequence shown here is derived from an EMBL/GenBank/DDBJ whole genome shotgun (WGS) entry which is preliminary data.</text>
</comment>
<dbReference type="PROSITE" id="PS51186">
    <property type="entry name" value="GNAT"/>
    <property type="match status" value="1"/>
</dbReference>
<name>A0ABT6WUW7_9ACTN</name>
<gene>
    <name evidence="3" type="ORF">QLQ12_33500</name>
</gene>
<feature type="region of interest" description="Disordered" evidence="1">
    <location>
        <begin position="103"/>
        <end position="133"/>
    </location>
</feature>
<sequence>MIEIDYRRDPLVRWALPAPGARVWRRPDAVVVACPDLSHWDRLVMNGEPAAVAKLLREVLAETGETFRPFGTEELVNEVVARVPELEVSATFAWMETTQPVRRCGSAERGQRGGPAGAVRRGATTGPTPVWLGEDEWPEVTEMMREAYPESYAWPGAAGVHRWAGIRGDGGELLTVAAEAWSTREIGFMSGVATRPSARGRGLGAAICAFAADELLAGRERVALLVDYWNTAALATYTRLGFTTRRVAAARRR</sequence>
<proteinExistence type="predicted"/>
<dbReference type="Gene3D" id="3.40.630.30">
    <property type="match status" value="1"/>
</dbReference>
<dbReference type="EMBL" id="JASCTH010000026">
    <property type="protein sequence ID" value="MDI6103538.1"/>
    <property type="molecule type" value="Genomic_DNA"/>
</dbReference>
<evidence type="ECO:0000313" key="4">
    <source>
        <dbReference type="Proteomes" id="UP001241758"/>
    </source>
</evidence>
<evidence type="ECO:0000256" key="1">
    <source>
        <dbReference type="SAM" id="MobiDB-lite"/>
    </source>
</evidence>
<organism evidence="3 4">
    <name type="scientific">Actinoplanes sandaracinus</name>
    <dbReference type="NCBI Taxonomy" id="3045177"/>
    <lineage>
        <taxon>Bacteria</taxon>
        <taxon>Bacillati</taxon>
        <taxon>Actinomycetota</taxon>
        <taxon>Actinomycetes</taxon>
        <taxon>Micromonosporales</taxon>
        <taxon>Micromonosporaceae</taxon>
        <taxon>Actinoplanes</taxon>
    </lineage>
</organism>
<reference evidence="3 4" key="1">
    <citation type="submission" date="2023-05" db="EMBL/GenBank/DDBJ databases">
        <title>Actinoplanes sp. NEAU-A12 genome sequencing.</title>
        <authorList>
            <person name="Wang Z.-S."/>
        </authorList>
    </citation>
    <scope>NUCLEOTIDE SEQUENCE [LARGE SCALE GENOMIC DNA]</scope>
    <source>
        <strain evidence="3 4">NEAU-A12</strain>
    </source>
</reference>
<dbReference type="RefSeq" id="WP_282764730.1">
    <property type="nucleotide sequence ID" value="NZ_JASCTH010000026.1"/>
</dbReference>
<feature type="compositionally biased region" description="Low complexity" evidence="1">
    <location>
        <begin position="117"/>
        <end position="128"/>
    </location>
</feature>
<dbReference type="InterPro" id="IPR000182">
    <property type="entry name" value="GNAT_dom"/>
</dbReference>
<evidence type="ECO:0000259" key="2">
    <source>
        <dbReference type="PROSITE" id="PS51186"/>
    </source>
</evidence>
<dbReference type="Proteomes" id="UP001241758">
    <property type="component" value="Unassembled WGS sequence"/>
</dbReference>
<dbReference type="SUPFAM" id="SSF55729">
    <property type="entry name" value="Acyl-CoA N-acyltransferases (Nat)"/>
    <property type="match status" value="1"/>
</dbReference>